<dbReference type="Proteomes" id="UP000789595">
    <property type="component" value="Unassembled WGS sequence"/>
</dbReference>
<dbReference type="AlphaFoldDB" id="A0A8J2SCF9"/>
<sequence>MPGMSSSKIVDSPGGPGPGAGIIMMMMIPASLKTSSPIKVLSWWNPSIPYNARFTTRACSY</sequence>
<dbReference type="EMBL" id="CAKKNE010000001">
    <property type="protein sequence ID" value="CAH0365086.1"/>
    <property type="molecule type" value="Genomic_DNA"/>
</dbReference>
<keyword evidence="2" id="KW-1185">Reference proteome</keyword>
<name>A0A8J2SCF9_9STRA</name>
<reference evidence="1" key="1">
    <citation type="submission" date="2021-11" db="EMBL/GenBank/DDBJ databases">
        <authorList>
            <consortium name="Genoscope - CEA"/>
            <person name="William W."/>
        </authorList>
    </citation>
    <scope>NUCLEOTIDE SEQUENCE</scope>
</reference>
<gene>
    <name evidence="1" type="ORF">PECAL_1P14970</name>
</gene>
<evidence type="ECO:0000313" key="2">
    <source>
        <dbReference type="Proteomes" id="UP000789595"/>
    </source>
</evidence>
<accession>A0A8J2SCF9</accession>
<evidence type="ECO:0000313" key="1">
    <source>
        <dbReference type="EMBL" id="CAH0365086.1"/>
    </source>
</evidence>
<protein>
    <submittedName>
        <fullName evidence="1">Uncharacterized protein</fullName>
    </submittedName>
</protein>
<comment type="caution">
    <text evidence="1">The sequence shown here is derived from an EMBL/GenBank/DDBJ whole genome shotgun (WGS) entry which is preliminary data.</text>
</comment>
<proteinExistence type="predicted"/>
<organism evidence="1 2">
    <name type="scientific">Pelagomonas calceolata</name>
    <dbReference type="NCBI Taxonomy" id="35677"/>
    <lineage>
        <taxon>Eukaryota</taxon>
        <taxon>Sar</taxon>
        <taxon>Stramenopiles</taxon>
        <taxon>Ochrophyta</taxon>
        <taxon>Pelagophyceae</taxon>
        <taxon>Pelagomonadales</taxon>
        <taxon>Pelagomonadaceae</taxon>
        <taxon>Pelagomonas</taxon>
    </lineage>
</organism>